<dbReference type="RefSeq" id="XP_044556381.1">
    <property type="nucleotide sequence ID" value="XM_044713894.1"/>
</dbReference>
<dbReference type="VEuPathDB" id="AmoebaDB:NF0104020"/>
<keyword evidence="3" id="KW-1185">Reference proteome</keyword>
<evidence type="ECO:0000313" key="2">
    <source>
        <dbReference type="EMBL" id="KAF0971665.1"/>
    </source>
</evidence>
<name>A0A6A5BC14_NAEFO</name>
<reference evidence="2 3" key="1">
    <citation type="journal article" date="2019" name="Sci. Rep.">
        <title>Nanopore sequencing improves the draft genome of the human pathogenic amoeba Naegleria fowleri.</title>
        <authorList>
            <person name="Liechti N."/>
            <person name="Schurch N."/>
            <person name="Bruggmann R."/>
            <person name="Wittwer M."/>
        </authorList>
    </citation>
    <scope>NUCLEOTIDE SEQUENCE [LARGE SCALE GENOMIC DNA]</scope>
    <source>
        <strain evidence="2 3">ATCC 30894</strain>
    </source>
</reference>
<feature type="compositionally biased region" description="Low complexity" evidence="1">
    <location>
        <begin position="1280"/>
        <end position="1289"/>
    </location>
</feature>
<dbReference type="VEuPathDB" id="AmoebaDB:NfTy_080930"/>
<dbReference type="OrthoDB" id="18070at2759"/>
<evidence type="ECO:0000313" key="3">
    <source>
        <dbReference type="Proteomes" id="UP000444721"/>
    </source>
</evidence>
<dbReference type="VEuPathDB" id="AmoebaDB:FDP41_009888"/>
<gene>
    <name evidence="2" type="ORF">FDP41_009888</name>
</gene>
<accession>A0A6A5BC14</accession>
<dbReference type="EMBL" id="VFQX01000074">
    <property type="protein sequence ID" value="KAF0971665.1"/>
    <property type="molecule type" value="Genomic_DNA"/>
</dbReference>
<dbReference type="Proteomes" id="UP000444721">
    <property type="component" value="Unassembled WGS sequence"/>
</dbReference>
<dbReference type="GeneID" id="68117103"/>
<dbReference type="VEuPathDB" id="AmoebaDB:NF0083500"/>
<protein>
    <submittedName>
        <fullName evidence="2">Uncharacterized protein</fullName>
    </submittedName>
</protein>
<dbReference type="OMA" id="ICLLNFR"/>
<evidence type="ECO:0000256" key="1">
    <source>
        <dbReference type="SAM" id="MobiDB-lite"/>
    </source>
</evidence>
<comment type="caution">
    <text evidence="2">The sequence shown here is derived from an EMBL/GenBank/DDBJ whole genome shotgun (WGS) entry which is preliminary data.</text>
</comment>
<sequence length="1934" mass="222573">MIVHHHHHIMNGNNKTIEEELYEFILLVEKKQNYQSLPILPYYYAHVRELIGKCAPKWEVFELLQLLDSSSGYNNISAMNINNGAPNSNATNEFENVILLGLNKVEVFLEYEYFGEAHYELCRLEDKLIEVISMNFNIKIELFYVRVLYLFAKVMKGVNRLDECSEYLESARERGENLIRLVSVTHPCPQSYPRRSPSILMTSISQSHIISCTNLIHSIQLACAEIVLMQAKNLIGDQSVCESHDHEKIIRSYLLPCMFYLTVQGKEKCYFLDDTIWLEAVDNTLKSLLKLNLNKLGSRLLKLVEKTHTSQVSESKTFRDFEAELKKRSAPEAETKKDTKYLQIIPPIFEQFDDDDDDDDWGISPSAQLKGLYAGYFSSQSANTTGDPIQEQLFPNNFSLFKGNNLVDKIKKYDDTIPQLYSLELEDKSILTSKDLFLKWIRSLNLEDLHKFQTEEEQNAERNCDFILEQFRHGIDYVDSFSLSWAQMYYECAWKLARIGSRESQIYCYKLIGEYFSKLPSAKITKDVDQEDVQQLNSLFKISLALLEIASHSLTPDFYDRFVNMKDNLNVFNSKYPDIIDLIEMKGMCHNITLFLRKQEFIPKCEKIVPKLVDIFVRNSQFTTITSTVMIMDPQSHLLSPPTHAEIVCEALLILHYFIFGISPLTLEFIVDPHKKEFRLVGLQNKMANSLHPDHQYLLDVHDRTELLNIFYHKLPCMSSLKAFVAFSLGLYCRNISNDTKQAERVLFESVYIFHQTSGFTKSTPSLLSHICTRALVELAQVLTDNNKYVYSSLLFKAAVENQKLVSLTYDYTLVSDLAELSLREDDWRSGVYYYTLLLNHANEEKMVAKFGHLSSILSSLHIERGDFKNAESYITNSLLFMRSQGKSGEYELNLHLTLAKLFLQSYNFERGLDLLARLMDEKLTAIQRCTVYINLAEAYLKKRWLKECDFVLGKLGILLSEQNSIFETNGTDHIKILEITANCYLRFLRFSDALYCVNIAISQCTAPFLLADLFFLKGKILQRVSHYTSPVSFPTSLSSASKIDVVETIKEHYCRNHNTLPDSILMSKRSLYNTPQEVLVDALDCLLKAKELYNICANQYKASKVDILIARAQLDFMLLPIVFCGVDPTIVTLPKSLDNRYWLNLKEIEENHIIPALEVAIRTTSVFVAIDAYVTMAEARYLQGKRVSSEIYWKQCRDVMFTLFIHDSEIVVSKGAPPSFLEKLLLILKRLVRLMFCFGNKELINHNLTIIDSYLLLETELEQLLKRNGPDSGESNIYDSTASGGDSSSESEVDEISLVSRNKIYESLCVINSQMAAIMSVKTLPFLRKRRKSSVRVARQMRSMNPLKMSGTGSQSTQSSNGSKSSDGFIEGNVQDLVSEKIWSCIFRMKQHAKKHYLSEKELNFRNQESMRRLYNLISIIKQKSISSSDQKKLSCSDSSYVVKSSQKEDSKSFDDDYYRKSLSIDASIESTKHLDMNILEKLVYIIHMDTIITFYTPKTGQIIHQKFGGLCNGPFINTFKGSSSRKSTDLLVTQHQVKPKDSLFGAHNVQNVSAPSSQTTQVKPPFVSQIEAYLYSLLCQSRKDKKTNIRIDNNFETIEYIARNVIRGPYDYHSNSRNKRKYERVHKQLEKSKFDYVGLFKRMKSKFFSLTPRSIDFSGLPRLSELPYPNSHLILLCSRSVQALPWELMFEHFMTRNFSLQRIISQDNTKNNKMRFKPQYFCFYSEDELKYIAPVENERKKWIFDTVKSSLYIHTEEGTNSGVFHYSLPNIPLHCPIIGYGRKPKSKSERFKFVNFVRLSSISENPTQIITHIESYNSPQDFPVFVFTFADLIDLSEAIICLLNFRPDCTLLFLPEPVLSTALEFLMDMQVVYTNSGQLANSRLSPSENARNGYRFFIHSLQLIKTMLKIPVIVINPPTYCNNGEGSSSSSE</sequence>
<feature type="compositionally biased region" description="Low complexity" evidence="1">
    <location>
        <begin position="1351"/>
        <end position="1368"/>
    </location>
</feature>
<organism evidence="2 3">
    <name type="scientific">Naegleria fowleri</name>
    <name type="common">Brain eating amoeba</name>
    <dbReference type="NCBI Taxonomy" id="5763"/>
    <lineage>
        <taxon>Eukaryota</taxon>
        <taxon>Discoba</taxon>
        <taxon>Heterolobosea</taxon>
        <taxon>Tetramitia</taxon>
        <taxon>Eutetramitia</taxon>
        <taxon>Vahlkampfiidae</taxon>
        <taxon>Naegleria</taxon>
    </lineage>
</organism>
<proteinExistence type="predicted"/>
<feature type="region of interest" description="Disordered" evidence="1">
    <location>
        <begin position="1336"/>
        <end position="1368"/>
    </location>
</feature>
<feature type="region of interest" description="Disordered" evidence="1">
    <location>
        <begin position="1273"/>
        <end position="1293"/>
    </location>
</feature>